<evidence type="ECO:0000259" key="4">
    <source>
        <dbReference type="Pfam" id="PF00808"/>
    </source>
</evidence>
<dbReference type="CDD" id="cd23645">
    <property type="entry name" value="HFD_Dpb3-like"/>
    <property type="match status" value="1"/>
</dbReference>
<sequence length="193" mass="20984">MPYNTTAIPPRKEVTGQTLLPLTRVKKIVAVDPDITVCSNNAAFVITLATEMFIQYLTGEAQNMTKLERKPRRNIQYKDLANAVTHHDNLEFLEDIIPKTAPYKEIKEKAAAARARLKGEKSAATAGDEERPADGMPNGKKSKSIINGGDSSSTNGFARSRVLSADSADPNAQLQAEMIQAHQSQDGDVDMTG</sequence>
<dbReference type="GeneID" id="89939938"/>
<dbReference type="EMBL" id="MU853355">
    <property type="protein sequence ID" value="KAK4109516.1"/>
    <property type="molecule type" value="Genomic_DNA"/>
</dbReference>
<accession>A0AAN6QMH5</accession>
<dbReference type="SUPFAM" id="SSF47113">
    <property type="entry name" value="Histone-fold"/>
    <property type="match status" value="1"/>
</dbReference>
<keyword evidence="6" id="KW-1185">Reference proteome</keyword>
<proteinExistence type="predicted"/>
<evidence type="ECO:0000313" key="6">
    <source>
        <dbReference type="Proteomes" id="UP001302812"/>
    </source>
</evidence>
<name>A0AAN6QMH5_9PEZI</name>
<dbReference type="Proteomes" id="UP001302812">
    <property type="component" value="Unassembled WGS sequence"/>
</dbReference>
<dbReference type="PANTHER" id="PTHR10252:SF54">
    <property type="entry name" value="CHROMATIN ACCESSIBILITY COMPLEX PROTEIN 1"/>
    <property type="match status" value="1"/>
</dbReference>
<reference evidence="5" key="1">
    <citation type="journal article" date="2023" name="Mol. Phylogenet. Evol.">
        <title>Genome-scale phylogeny and comparative genomics of the fungal order Sordariales.</title>
        <authorList>
            <person name="Hensen N."/>
            <person name="Bonometti L."/>
            <person name="Westerberg I."/>
            <person name="Brannstrom I.O."/>
            <person name="Guillou S."/>
            <person name="Cros-Aarteil S."/>
            <person name="Calhoun S."/>
            <person name="Haridas S."/>
            <person name="Kuo A."/>
            <person name="Mondo S."/>
            <person name="Pangilinan J."/>
            <person name="Riley R."/>
            <person name="LaButti K."/>
            <person name="Andreopoulos B."/>
            <person name="Lipzen A."/>
            <person name="Chen C."/>
            <person name="Yan M."/>
            <person name="Daum C."/>
            <person name="Ng V."/>
            <person name="Clum A."/>
            <person name="Steindorff A."/>
            <person name="Ohm R.A."/>
            <person name="Martin F."/>
            <person name="Silar P."/>
            <person name="Natvig D.O."/>
            <person name="Lalanne C."/>
            <person name="Gautier V."/>
            <person name="Ament-Velasquez S.L."/>
            <person name="Kruys A."/>
            <person name="Hutchinson M.I."/>
            <person name="Powell A.J."/>
            <person name="Barry K."/>
            <person name="Miller A.N."/>
            <person name="Grigoriev I.V."/>
            <person name="Debuchy R."/>
            <person name="Gladieux P."/>
            <person name="Hiltunen Thoren M."/>
            <person name="Johannesson H."/>
        </authorList>
    </citation>
    <scope>NUCLEOTIDE SEQUENCE</scope>
    <source>
        <strain evidence="5">CBS 508.74</strain>
    </source>
</reference>
<feature type="domain" description="Transcription factor CBF/NF-Y/archaeal histone" evidence="4">
    <location>
        <begin position="19"/>
        <end position="84"/>
    </location>
</feature>
<dbReference type="AlphaFoldDB" id="A0AAN6QMH5"/>
<dbReference type="Gene3D" id="1.10.20.10">
    <property type="entry name" value="Histone, subunit A"/>
    <property type="match status" value="1"/>
</dbReference>
<gene>
    <name evidence="5" type="ORF">N656DRAFT_782722</name>
</gene>
<protein>
    <submittedName>
        <fullName evidence="5">Histone-fold-containing protein</fullName>
    </submittedName>
</protein>
<dbReference type="GO" id="GO:0046982">
    <property type="term" value="F:protein heterodimerization activity"/>
    <property type="evidence" value="ECO:0007669"/>
    <property type="project" value="InterPro"/>
</dbReference>
<comment type="caution">
    <text evidence="5">The sequence shown here is derived from an EMBL/GenBank/DDBJ whole genome shotgun (WGS) entry which is preliminary data.</text>
</comment>
<evidence type="ECO:0000313" key="5">
    <source>
        <dbReference type="EMBL" id="KAK4109516.1"/>
    </source>
</evidence>
<evidence type="ECO:0000256" key="1">
    <source>
        <dbReference type="ARBA" id="ARBA00004123"/>
    </source>
</evidence>
<organism evidence="5 6">
    <name type="scientific">Canariomyces notabilis</name>
    <dbReference type="NCBI Taxonomy" id="2074819"/>
    <lineage>
        <taxon>Eukaryota</taxon>
        <taxon>Fungi</taxon>
        <taxon>Dikarya</taxon>
        <taxon>Ascomycota</taxon>
        <taxon>Pezizomycotina</taxon>
        <taxon>Sordariomycetes</taxon>
        <taxon>Sordariomycetidae</taxon>
        <taxon>Sordariales</taxon>
        <taxon>Chaetomiaceae</taxon>
        <taxon>Canariomyces</taxon>
    </lineage>
</organism>
<evidence type="ECO:0000256" key="2">
    <source>
        <dbReference type="ARBA" id="ARBA00023242"/>
    </source>
</evidence>
<comment type="subcellular location">
    <subcellularLocation>
        <location evidence="1">Nucleus</location>
    </subcellularLocation>
</comment>
<dbReference type="InterPro" id="IPR050568">
    <property type="entry name" value="Transcr_DNA_Rep_Reg"/>
</dbReference>
<dbReference type="Pfam" id="PF00808">
    <property type="entry name" value="CBFD_NFYB_HMF"/>
    <property type="match status" value="1"/>
</dbReference>
<reference evidence="5" key="2">
    <citation type="submission" date="2023-05" db="EMBL/GenBank/DDBJ databases">
        <authorList>
            <consortium name="Lawrence Berkeley National Laboratory"/>
            <person name="Steindorff A."/>
            <person name="Hensen N."/>
            <person name="Bonometti L."/>
            <person name="Westerberg I."/>
            <person name="Brannstrom I.O."/>
            <person name="Guillou S."/>
            <person name="Cros-Aarteil S."/>
            <person name="Calhoun S."/>
            <person name="Haridas S."/>
            <person name="Kuo A."/>
            <person name="Mondo S."/>
            <person name="Pangilinan J."/>
            <person name="Riley R."/>
            <person name="Labutti K."/>
            <person name="Andreopoulos B."/>
            <person name="Lipzen A."/>
            <person name="Chen C."/>
            <person name="Yanf M."/>
            <person name="Daum C."/>
            <person name="Ng V."/>
            <person name="Clum A."/>
            <person name="Ohm R."/>
            <person name="Martin F."/>
            <person name="Silar P."/>
            <person name="Natvig D."/>
            <person name="Lalanne C."/>
            <person name="Gautier V."/>
            <person name="Ament-Velasquez S.L."/>
            <person name="Kruys A."/>
            <person name="Hutchinson M.I."/>
            <person name="Powell A.J."/>
            <person name="Barry K."/>
            <person name="Miller A.N."/>
            <person name="Grigoriev I.V."/>
            <person name="Debuchy R."/>
            <person name="Gladieux P."/>
            <person name="Thoren M.H."/>
            <person name="Johannesson H."/>
        </authorList>
    </citation>
    <scope>NUCLEOTIDE SEQUENCE</scope>
    <source>
        <strain evidence="5">CBS 508.74</strain>
    </source>
</reference>
<dbReference type="PANTHER" id="PTHR10252">
    <property type="entry name" value="HISTONE-LIKE TRANSCRIPTION FACTOR CCAAT-RELATED"/>
    <property type="match status" value="1"/>
</dbReference>
<keyword evidence="2" id="KW-0539">Nucleus</keyword>
<dbReference type="InterPro" id="IPR003958">
    <property type="entry name" value="CBFA_NFYB_domain"/>
</dbReference>
<dbReference type="InterPro" id="IPR009072">
    <property type="entry name" value="Histone-fold"/>
</dbReference>
<evidence type="ECO:0000256" key="3">
    <source>
        <dbReference type="SAM" id="MobiDB-lite"/>
    </source>
</evidence>
<feature type="region of interest" description="Disordered" evidence="3">
    <location>
        <begin position="118"/>
        <end position="193"/>
    </location>
</feature>
<dbReference type="GO" id="GO:0008623">
    <property type="term" value="C:CHRAC"/>
    <property type="evidence" value="ECO:0007669"/>
    <property type="project" value="TreeGrafter"/>
</dbReference>
<dbReference type="GO" id="GO:0006261">
    <property type="term" value="P:DNA-templated DNA replication"/>
    <property type="evidence" value="ECO:0007669"/>
    <property type="project" value="TreeGrafter"/>
</dbReference>
<dbReference type="RefSeq" id="XP_064667086.1">
    <property type="nucleotide sequence ID" value="XM_064815813.1"/>
</dbReference>